<gene>
    <name evidence="3" type="ORF">AWW66_21030</name>
</gene>
<dbReference type="RefSeq" id="WP_169807145.1">
    <property type="nucleotide sequence ID" value="NZ_JBIUBN010000037.1"/>
</dbReference>
<dbReference type="Pfam" id="PF06772">
    <property type="entry name" value="LtrA"/>
    <property type="match status" value="1"/>
</dbReference>
<feature type="transmembrane region" description="Helical" evidence="2">
    <location>
        <begin position="337"/>
        <end position="355"/>
    </location>
</feature>
<evidence type="ECO:0000313" key="3">
    <source>
        <dbReference type="EMBL" id="KXK60051.1"/>
    </source>
</evidence>
<feature type="transmembrane region" description="Helical" evidence="2">
    <location>
        <begin position="42"/>
        <end position="60"/>
    </location>
</feature>
<feature type="transmembrane region" description="Helical" evidence="2">
    <location>
        <begin position="133"/>
        <end position="154"/>
    </location>
</feature>
<protein>
    <recommendedName>
        <fullName evidence="5">Low temperature requirement protein A</fullName>
    </recommendedName>
</protein>
<evidence type="ECO:0000256" key="2">
    <source>
        <dbReference type="SAM" id="Phobius"/>
    </source>
</evidence>
<dbReference type="PANTHER" id="PTHR36840">
    <property type="entry name" value="BLL5714 PROTEIN"/>
    <property type="match status" value="1"/>
</dbReference>
<feature type="transmembrane region" description="Helical" evidence="2">
    <location>
        <begin position="104"/>
        <end position="127"/>
    </location>
</feature>
<dbReference type="AlphaFoldDB" id="A0A136PNS0"/>
<name>A0A136PNS0_9ACTN</name>
<feature type="transmembrane region" description="Helical" evidence="2">
    <location>
        <begin position="72"/>
        <end position="92"/>
    </location>
</feature>
<feature type="compositionally biased region" description="Basic and acidic residues" evidence="1">
    <location>
        <begin position="1"/>
        <end position="18"/>
    </location>
</feature>
<accession>A0A136PNS0</accession>
<feature type="region of interest" description="Disordered" evidence="1">
    <location>
        <begin position="1"/>
        <end position="27"/>
    </location>
</feature>
<keyword evidence="4" id="KW-1185">Reference proteome</keyword>
<feature type="transmembrane region" description="Helical" evidence="2">
    <location>
        <begin position="367"/>
        <end position="383"/>
    </location>
</feature>
<keyword evidence="2" id="KW-0472">Membrane</keyword>
<proteinExistence type="predicted"/>
<comment type="caution">
    <text evidence="3">The sequence shown here is derived from an EMBL/GenBank/DDBJ whole genome shotgun (WGS) entry which is preliminary data.</text>
</comment>
<evidence type="ECO:0008006" key="5">
    <source>
        <dbReference type="Google" id="ProtNLM"/>
    </source>
</evidence>
<reference evidence="3 4" key="1">
    <citation type="submission" date="2016-01" db="EMBL/GenBank/DDBJ databases">
        <title>Whole genome sequence and analysis of Micromonospora rosaria DSM 803, which can produce antibacterial substance rosamicin.</title>
        <authorList>
            <person name="Yang H."/>
            <person name="He X."/>
            <person name="Zhu D."/>
        </authorList>
    </citation>
    <scope>NUCLEOTIDE SEQUENCE [LARGE SCALE GENOMIC DNA]</scope>
    <source>
        <strain evidence="3 4">DSM 803</strain>
    </source>
</reference>
<dbReference type="PANTHER" id="PTHR36840:SF1">
    <property type="entry name" value="BLL5714 PROTEIN"/>
    <property type="match status" value="1"/>
</dbReference>
<feature type="transmembrane region" description="Helical" evidence="2">
    <location>
        <begin position="166"/>
        <end position="184"/>
    </location>
</feature>
<feature type="region of interest" description="Disordered" evidence="1">
    <location>
        <begin position="413"/>
        <end position="432"/>
    </location>
</feature>
<keyword evidence="2" id="KW-1133">Transmembrane helix</keyword>
<dbReference type="InterPro" id="IPR010640">
    <property type="entry name" value="Low_temperature_requirement_A"/>
</dbReference>
<evidence type="ECO:0000313" key="4">
    <source>
        <dbReference type="Proteomes" id="UP000070620"/>
    </source>
</evidence>
<feature type="transmembrane region" description="Helical" evidence="2">
    <location>
        <begin position="307"/>
        <end position="325"/>
    </location>
</feature>
<keyword evidence="2" id="KW-0812">Transmembrane</keyword>
<organism evidence="3 4">
    <name type="scientific">Micromonospora rosaria</name>
    <dbReference type="NCBI Taxonomy" id="47874"/>
    <lineage>
        <taxon>Bacteria</taxon>
        <taxon>Bacillati</taxon>
        <taxon>Actinomycetota</taxon>
        <taxon>Actinomycetes</taxon>
        <taxon>Micromonosporales</taxon>
        <taxon>Micromonosporaceae</taxon>
        <taxon>Micromonospora</taxon>
    </lineage>
</organism>
<feature type="compositionally biased region" description="Basic and acidic residues" evidence="1">
    <location>
        <begin position="421"/>
        <end position="432"/>
    </location>
</feature>
<dbReference type="Proteomes" id="UP000070620">
    <property type="component" value="Unassembled WGS sequence"/>
</dbReference>
<feature type="transmembrane region" description="Helical" evidence="2">
    <location>
        <begin position="259"/>
        <end position="279"/>
    </location>
</feature>
<evidence type="ECO:0000256" key="1">
    <source>
        <dbReference type="SAM" id="MobiDB-lite"/>
    </source>
</evidence>
<dbReference type="EMBL" id="LRQV01000086">
    <property type="protein sequence ID" value="KXK60051.1"/>
    <property type="molecule type" value="Genomic_DNA"/>
</dbReference>
<sequence>MTDGEAGDRTGRGRRDRQPPGQRVEGAAGAVEVSRRANFLELFFDLVLVFALLGVVSRVVVDLTADDLAQQWAGLSYVVVLVLPIMWLWTTTSHITSRFDPRRPVVQAMVLVTALGVVFMASSLPYAFFERGYAFAISYVLLQVGRPLVLIRLLPECAQRALYTRSVIWFALSAVPWLVGGILLQGEPRVGLWALAITIELVAARFSWPVPGMSRQLDSAWDPAKTHHLAERYEQILLIALGESVLALGITYTRAPVSLAGSVALLVGFATTVLLWRIYYYRAGQVLPEAVHVAGDRIGAGRNVGRAHMLMVLGIVLVAAGYELVVTHPGGHVRAVWLAVMLGGPIVFVIGRIGLERVVFNRVSRSRLIGIAVLAAAALPLAFVPPLVAAVSAFVILLGMAVADARHARGRPLEAPSPLNERPRSGPEPWRL</sequence>